<feature type="transmembrane region" description="Helical" evidence="8">
    <location>
        <begin position="387"/>
        <end position="408"/>
    </location>
</feature>
<organism evidence="9 10">
    <name type="scientific">Methylobacterium frigidaeris</name>
    <dbReference type="NCBI Taxonomy" id="2038277"/>
    <lineage>
        <taxon>Bacteria</taxon>
        <taxon>Pseudomonadati</taxon>
        <taxon>Pseudomonadota</taxon>
        <taxon>Alphaproteobacteria</taxon>
        <taxon>Hyphomicrobiales</taxon>
        <taxon>Methylobacteriaceae</taxon>
        <taxon>Methylobacterium</taxon>
    </lineage>
</organism>
<proteinExistence type="predicted"/>
<evidence type="ECO:0000256" key="4">
    <source>
        <dbReference type="ARBA" id="ARBA00022692"/>
    </source>
</evidence>
<evidence type="ECO:0008006" key="11">
    <source>
        <dbReference type="Google" id="ProtNLM"/>
    </source>
</evidence>
<accession>A0AA37HA51</accession>
<dbReference type="PANTHER" id="PTHR36838">
    <property type="entry name" value="AUXIN EFFLUX CARRIER FAMILY PROTEIN"/>
    <property type="match status" value="1"/>
</dbReference>
<comment type="caution">
    <text evidence="9">The sequence shown here is derived from an EMBL/GenBank/DDBJ whole genome shotgun (WGS) entry which is preliminary data.</text>
</comment>
<dbReference type="PANTHER" id="PTHR36838:SF3">
    <property type="entry name" value="TRANSPORTER AUXIN EFFLUX CARRIER EC FAMILY"/>
    <property type="match status" value="1"/>
</dbReference>
<dbReference type="GO" id="GO:0055085">
    <property type="term" value="P:transmembrane transport"/>
    <property type="evidence" value="ECO:0007669"/>
    <property type="project" value="InterPro"/>
</dbReference>
<feature type="transmembrane region" description="Helical" evidence="8">
    <location>
        <begin position="296"/>
        <end position="314"/>
    </location>
</feature>
<feature type="transmembrane region" description="Helical" evidence="8">
    <location>
        <begin position="420"/>
        <end position="443"/>
    </location>
</feature>
<reference evidence="9" key="2">
    <citation type="submission" date="2021-08" db="EMBL/GenBank/DDBJ databases">
        <authorList>
            <person name="Tani A."/>
            <person name="Ola A."/>
            <person name="Ogura Y."/>
            <person name="Katsura K."/>
            <person name="Hayashi T."/>
        </authorList>
    </citation>
    <scope>NUCLEOTIDE SEQUENCE</scope>
    <source>
        <strain evidence="9">JCM 32048</strain>
    </source>
</reference>
<keyword evidence="4 8" id="KW-0812">Transmembrane</keyword>
<feature type="transmembrane region" description="Helical" evidence="8">
    <location>
        <begin position="320"/>
        <end position="342"/>
    </location>
</feature>
<evidence type="ECO:0000256" key="6">
    <source>
        <dbReference type="ARBA" id="ARBA00023136"/>
    </source>
</evidence>
<dbReference type="EMBL" id="BPQJ01000008">
    <property type="protein sequence ID" value="GJD62069.1"/>
    <property type="molecule type" value="Genomic_DNA"/>
</dbReference>
<feature type="compositionally biased region" description="Basic and acidic residues" evidence="7">
    <location>
        <begin position="93"/>
        <end position="104"/>
    </location>
</feature>
<feature type="transmembrane region" description="Helical" evidence="8">
    <location>
        <begin position="231"/>
        <end position="250"/>
    </location>
</feature>
<keyword evidence="6 8" id="KW-0472">Membrane</keyword>
<comment type="subcellular location">
    <subcellularLocation>
        <location evidence="1">Membrane</location>
        <topology evidence="1">Multi-pass membrane protein</topology>
    </subcellularLocation>
</comment>
<evidence type="ECO:0000256" key="1">
    <source>
        <dbReference type="ARBA" id="ARBA00004141"/>
    </source>
</evidence>
<dbReference type="Proteomes" id="UP001055286">
    <property type="component" value="Unassembled WGS sequence"/>
</dbReference>
<dbReference type="Pfam" id="PF03547">
    <property type="entry name" value="Mem_trans"/>
    <property type="match status" value="1"/>
</dbReference>
<dbReference type="GO" id="GO:0016020">
    <property type="term" value="C:membrane"/>
    <property type="evidence" value="ECO:0007669"/>
    <property type="project" value="UniProtKB-SubCell"/>
</dbReference>
<feature type="transmembrane region" description="Helical" evidence="8">
    <location>
        <begin position="196"/>
        <end position="219"/>
    </location>
</feature>
<evidence type="ECO:0000256" key="5">
    <source>
        <dbReference type="ARBA" id="ARBA00022989"/>
    </source>
</evidence>
<gene>
    <name evidence="9" type="ORF">MPEAHAMD_2218</name>
</gene>
<feature type="transmembrane region" description="Helical" evidence="8">
    <location>
        <begin position="354"/>
        <end position="375"/>
    </location>
</feature>
<evidence type="ECO:0000313" key="10">
    <source>
        <dbReference type="Proteomes" id="UP001055286"/>
    </source>
</evidence>
<dbReference type="AlphaFoldDB" id="A0AA37HA51"/>
<feature type="compositionally biased region" description="Low complexity" evidence="7">
    <location>
        <begin position="155"/>
        <end position="164"/>
    </location>
</feature>
<evidence type="ECO:0000256" key="2">
    <source>
        <dbReference type="ARBA" id="ARBA00022448"/>
    </source>
</evidence>
<feature type="region of interest" description="Disordered" evidence="7">
    <location>
        <begin position="83"/>
        <end position="188"/>
    </location>
</feature>
<sequence length="502" mass="51217">MKAAVAPVRIVEVRDGACRVSAGSRVRAPCDLGWKRDAQAVPAREFLAMSCGTIAGNLRVLGREGYASRRPFARISAWEKAAECRLSGTESTTADRRSRAKPTDSDAGSEDGDGWGSGSAFRGAAGPSDGKPAGDAPDDRDRRASDPPPLPPRPAGGADLPPGAQTSRPCAARQAGPKRASPALRPVPAPSPPMQAVLNAALPIFALILAGFLSGRTALFGPAAADSLNRFAIYLALPALMFGAMAKITPDQVAQVGFAAAFAGGIAAAFAVAYLLGLGRGLRGAQACIEGLDAGYSNVGFMGIPLCLLVFGPASLPAAVIATLFTACVLFLSAIVLIELDLQKGAGSGTARKVVLALVRNPLLIAPLAGLAVGLTGLTVPGPVERFAALLGGAASPCALVCIGLFLAQERVGFTEVRPMAVLVVLKLVLQPTVTALLVYKVFAVPDLWARAAVLLSALPIGSGPFTLAKLYGLEAGVTSGAILLSHLASVVTVSLLVAWLA</sequence>
<keyword evidence="5 8" id="KW-1133">Transmembrane helix</keyword>
<feature type="transmembrane region" description="Helical" evidence="8">
    <location>
        <begin position="481"/>
        <end position="501"/>
    </location>
</feature>
<evidence type="ECO:0000256" key="8">
    <source>
        <dbReference type="SAM" id="Phobius"/>
    </source>
</evidence>
<keyword evidence="3" id="KW-1003">Cell membrane</keyword>
<evidence type="ECO:0000256" key="3">
    <source>
        <dbReference type="ARBA" id="ARBA00022475"/>
    </source>
</evidence>
<dbReference type="InterPro" id="IPR004776">
    <property type="entry name" value="Mem_transp_PIN-like"/>
</dbReference>
<feature type="compositionally biased region" description="Low complexity" evidence="7">
    <location>
        <begin position="123"/>
        <end position="135"/>
    </location>
</feature>
<feature type="transmembrane region" description="Helical" evidence="8">
    <location>
        <begin position="256"/>
        <end position="276"/>
    </location>
</feature>
<protein>
    <recommendedName>
        <fullName evidence="11">Transporter</fullName>
    </recommendedName>
</protein>
<name>A0AA37HA51_9HYPH</name>
<evidence type="ECO:0000313" key="9">
    <source>
        <dbReference type="EMBL" id="GJD62069.1"/>
    </source>
</evidence>
<evidence type="ECO:0000256" key="7">
    <source>
        <dbReference type="SAM" id="MobiDB-lite"/>
    </source>
</evidence>
<reference evidence="9" key="1">
    <citation type="journal article" date="2016" name="Front. Microbiol.">
        <title>Genome Sequence of the Piezophilic, Mesophilic Sulfate-Reducing Bacterium Desulfovibrio indicus J2T.</title>
        <authorList>
            <person name="Cao J."/>
            <person name="Maignien L."/>
            <person name="Shao Z."/>
            <person name="Alain K."/>
            <person name="Jebbar M."/>
        </authorList>
    </citation>
    <scope>NUCLEOTIDE SEQUENCE</scope>
    <source>
        <strain evidence="9">JCM 32048</strain>
    </source>
</reference>
<keyword evidence="2" id="KW-0813">Transport</keyword>
<keyword evidence="10" id="KW-1185">Reference proteome</keyword>